<dbReference type="EMBL" id="GG662601">
    <property type="protein sequence ID" value="EWS72997.1"/>
    <property type="molecule type" value="Genomic_DNA"/>
</dbReference>
<dbReference type="Proteomes" id="UP000009168">
    <property type="component" value="Unassembled WGS sequence"/>
</dbReference>
<reference evidence="3" key="1">
    <citation type="journal article" date="2006" name="PLoS Biol.">
        <title>Macronuclear genome sequence of the ciliate Tetrahymena thermophila, a model eukaryote.</title>
        <authorList>
            <person name="Eisen J.A."/>
            <person name="Coyne R.S."/>
            <person name="Wu M."/>
            <person name="Wu D."/>
            <person name="Thiagarajan M."/>
            <person name="Wortman J.R."/>
            <person name="Badger J.H."/>
            <person name="Ren Q."/>
            <person name="Amedeo P."/>
            <person name="Jones K.M."/>
            <person name="Tallon L.J."/>
            <person name="Delcher A.L."/>
            <person name="Salzberg S.L."/>
            <person name="Silva J.C."/>
            <person name="Haas B.J."/>
            <person name="Majoros W.H."/>
            <person name="Farzad M."/>
            <person name="Carlton J.M."/>
            <person name="Smith R.K. Jr."/>
            <person name="Garg J."/>
            <person name="Pearlman R.E."/>
            <person name="Karrer K.M."/>
            <person name="Sun L."/>
            <person name="Manning G."/>
            <person name="Elde N.C."/>
            <person name="Turkewitz A.P."/>
            <person name="Asai D.J."/>
            <person name="Wilkes D.E."/>
            <person name="Wang Y."/>
            <person name="Cai H."/>
            <person name="Collins K."/>
            <person name="Stewart B.A."/>
            <person name="Lee S.R."/>
            <person name="Wilamowska K."/>
            <person name="Weinberg Z."/>
            <person name="Ruzzo W.L."/>
            <person name="Wloga D."/>
            <person name="Gaertig J."/>
            <person name="Frankel J."/>
            <person name="Tsao C.-C."/>
            <person name="Gorovsky M.A."/>
            <person name="Keeling P.J."/>
            <person name="Waller R.F."/>
            <person name="Patron N.J."/>
            <person name="Cherry J.M."/>
            <person name="Stover N.A."/>
            <person name="Krieger C.J."/>
            <person name="del Toro C."/>
            <person name="Ryder H.F."/>
            <person name="Williamson S.C."/>
            <person name="Barbeau R.A."/>
            <person name="Hamilton E.P."/>
            <person name="Orias E."/>
        </authorList>
    </citation>
    <scope>NUCLEOTIDE SEQUENCE [LARGE SCALE GENOMIC DNA]</scope>
    <source>
        <strain evidence="3">SB210</strain>
    </source>
</reference>
<dbReference type="KEGG" id="tet:TTHERM_000898349"/>
<sequence>MLRNTQKDHLLQIVVQNRKQVSKKKQSMKLHKSATMEQNTLQAKEQLRDI</sequence>
<evidence type="ECO:0000313" key="3">
    <source>
        <dbReference type="Proteomes" id="UP000009168"/>
    </source>
</evidence>
<organism evidence="2 3">
    <name type="scientific">Tetrahymena thermophila (strain SB210)</name>
    <dbReference type="NCBI Taxonomy" id="312017"/>
    <lineage>
        <taxon>Eukaryota</taxon>
        <taxon>Sar</taxon>
        <taxon>Alveolata</taxon>
        <taxon>Ciliophora</taxon>
        <taxon>Intramacronucleata</taxon>
        <taxon>Oligohymenophorea</taxon>
        <taxon>Hymenostomatida</taxon>
        <taxon>Tetrahymenina</taxon>
        <taxon>Tetrahymenidae</taxon>
        <taxon>Tetrahymena</taxon>
    </lineage>
</organism>
<dbReference type="RefSeq" id="XP_012654465.1">
    <property type="nucleotide sequence ID" value="XM_012799011.1"/>
</dbReference>
<gene>
    <name evidence="2" type="ORF">TTHERM_000898349</name>
</gene>
<dbReference type="GeneID" id="24441043"/>
<feature type="compositionally biased region" description="Basic residues" evidence="1">
    <location>
        <begin position="20"/>
        <end position="32"/>
    </location>
</feature>
<accession>W7X6F9</accession>
<dbReference type="AlphaFoldDB" id="W7X6F9"/>
<feature type="region of interest" description="Disordered" evidence="1">
    <location>
        <begin position="18"/>
        <end position="50"/>
    </location>
</feature>
<name>W7X6F9_TETTS</name>
<evidence type="ECO:0000313" key="2">
    <source>
        <dbReference type="EMBL" id="EWS72997.1"/>
    </source>
</evidence>
<keyword evidence="3" id="KW-1185">Reference proteome</keyword>
<dbReference type="InParanoid" id="W7X6F9"/>
<proteinExistence type="predicted"/>
<protein>
    <submittedName>
        <fullName evidence="2">Uncharacterized protein</fullName>
    </submittedName>
</protein>
<evidence type="ECO:0000256" key="1">
    <source>
        <dbReference type="SAM" id="MobiDB-lite"/>
    </source>
</evidence>